<dbReference type="EMBL" id="JAHLJV010000020">
    <property type="protein sequence ID" value="KAK1594476.1"/>
    <property type="molecule type" value="Genomic_DNA"/>
</dbReference>
<proteinExistence type="predicted"/>
<comment type="caution">
    <text evidence="2">The sequence shown here is derived from an EMBL/GenBank/DDBJ whole genome shotgun (WGS) entry which is preliminary data.</text>
</comment>
<keyword evidence="3" id="KW-1185">Reference proteome</keyword>
<dbReference type="Proteomes" id="UP001230504">
    <property type="component" value="Unassembled WGS sequence"/>
</dbReference>
<protein>
    <submittedName>
        <fullName evidence="2">Uncharacterized protein</fullName>
    </submittedName>
</protein>
<reference evidence="2" key="1">
    <citation type="submission" date="2021-06" db="EMBL/GenBank/DDBJ databases">
        <title>Comparative genomics, transcriptomics and evolutionary studies reveal genomic signatures of adaptation to plant cell wall in hemibiotrophic fungi.</title>
        <authorList>
            <consortium name="DOE Joint Genome Institute"/>
            <person name="Baroncelli R."/>
            <person name="Diaz J.F."/>
            <person name="Benocci T."/>
            <person name="Peng M."/>
            <person name="Battaglia E."/>
            <person name="Haridas S."/>
            <person name="Andreopoulos W."/>
            <person name="Labutti K."/>
            <person name="Pangilinan J."/>
            <person name="Floch G.L."/>
            <person name="Makela M.R."/>
            <person name="Henrissat B."/>
            <person name="Grigoriev I.V."/>
            <person name="Crouch J.A."/>
            <person name="De Vries R.P."/>
            <person name="Sukno S.A."/>
            <person name="Thon M.R."/>
        </authorList>
    </citation>
    <scope>NUCLEOTIDE SEQUENCE</scope>
    <source>
        <strain evidence="2">CBS 125086</strain>
    </source>
</reference>
<dbReference type="AlphaFoldDB" id="A0AAD8Q3E3"/>
<dbReference type="RefSeq" id="XP_060415659.1">
    <property type="nucleotide sequence ID" value="XM_060559970.1"/>
</dbReference>
<feature type="compositionally biased region" description="Basic and acidic residues" evidence="1">
    <location>
        <begin position="1"/>
        <end position="20"/>
    </location>
</feature>
<name>A0AAD8Q3E3_9PEZI</name>
<evidence type="ECO:0000313" key="2">
    <source>
        <dbReference type="EMBL" id="KAK1594476.1"/>
    </source>
</evidence>
<evidence type="ECO:0000256" key="1">
    <source>
        <dbReference type="SAM" id="MobiDB-lite"/>
    </source>
</evidence>
<evidence type="ECO:0000313" key="3">
    <source>
        <dbReference type="Proteomes" id="UP001230504"/>
    </source>
</evidence>
<organism evidence="2 3">
    <name type="scientific">Colletotrichum navitas</name>
    <dbReference type="NCBI Taxonomy" id="681940"/>
    <lineage>
        <taxon>Eukaryota</taxon>
        <taxon>Fungi</taxon>
        <taxon>Dikarya</taxon>
        <taxon>Ascomycota</taxon>
        <taxon>Pezizomycotina</taxon>
        <taxon>Sordariomycetes</taxon>
        <taxon>Hypocreomycetidae</taxon>
        <taxon>Glomerellales</taxon>
        <taxon>Glomerellaceae</taxon>
        <taxon>Colletotrichum</taxon>
        <taxon>Colletotrichum graminicola species complex</taxon>
    </lineage>
</organism>
<feature type="region of interest" description="Disordered" evidence="1">
    <location>
        <begin position="1"/>
        <end position="41"/>
    </location>
</feature>
<sequence length="170" mass="18752">MLEYRKEPEGEAWKQDKVPERQTGGACSNFGDSRAEVPDETGRKEVTTLAASLSLLSVSSTYLNYLAYIPTYLEVVGVDEGGCRRCRLRSGEPSQLRTTVRQPGLIRLRPKLSTEHRRGMAFVTLSAGRSEPHPKYLARELQCTQPGGPGLTQKRVGCRLAVGWRTASSA</sequence>
<dbReference type="GeneID" id="85444210"/>
<gene>
    <name evidence="2" type="ORF">LY79DRAFT_578744</name>
</gene>
<accession>A0AAD8Q3E3</accession>